<proteinExistence type="predicted"/>
<evidence type="ECO:0000313" key="3">
    <source>
        <dbReference type="EMBL" id="VDC32113.1"/>
    </source>
</evidence>
<keyword evidence="4" id="KW-1185">Reference proteome</keyword>
<feature type="transmembrane region" description="Helical" evidence="1">
    <location>
        <begin position="233"/>
        <end position="256"/>
    </location>
</feature>
<dbReference type="RefSeq" id="WP_124088027.1">
    <property type="nucleotide sequence ID" value="NZ_UXAW01000090.1"/>
</dbReference>
<evidence type="ECO:0000259" key="2">
    <source>
        <dbReference type="Pfam" id="PF00892"/>
    </source>
</evidence>
<gene>
    <name evidence="3" type="ORF">XINFAN_03328</name>
</gene>
<feature type="transmembrane region" description="Helical" evidence="1">
    <location>
        <begin position="168"/>
        <end position="188"/>
    </location>
</feature>
<dbReference type="InterPro" id="IPR000620">
    <property type="entry name" value="EamA_dom"/>
</dbReference>
<feature type="domain" description="EamA" evidence="2">
    <location>
        <begin position="26"/>
        <end position="155"/>
    </location>
</feature>
<dbReference type="GO" id="GO:0016020">
    <property type="term" value="C:membrane"/>
    <property type="evidence" value="ECO:0007669"/>
    <property type="project" value="InterPro"/>
</dbReference>
<keyword evidence="1" id="KW-0472">Membrane</keyword>
<dbReference type="Proteomes" id="UP000277498">
    <property type="component" value="Unassembled WGS sequence"/>
</dbReference>
<feature type="transmembrane region" description="Helical" evidence="1">
    <location>
        <begin position="56"/>
        <end position="75"/>
    </location>
</feature>
<feature type="transmembrane region" description="Helical" evidence="1">
    <location>
        <begin position="268"/>
        <end position="285"/>
    </location>
</feature>
<evidence type="ECO:0000256" key="1">
    <source>
        <dbReference type="SAM" id="Phobius"/>
    </source>
</evidence>
<keyword evidence="1" id="KW-0812">Transmembrane</keyword>
<organism evidence="3 4">
    <name type="scientific">Pseudogemmobacter humi</name>
    <dbReference type="NCBI Taxonomy" id="2483812"/>
    <lineage>
        <taxon>Bacteria</taxon>
        <taxon>Pseudomonadati</taxon>
        <taxon>Pseudomonadota</taxon>
        <taxon>Alphaproteobacteria</taxon>
        <taxon>Rhodobacterales</taxon>
        <taxon>Paracoccaceae</taxon>
        <taxon>Pseudogemmobacter</taxon>
    </lineage>
</organism>
<dbReference type="InterPro" id="IPR037185">
    <property type="entry name" value="EmrE-like"/>
</dbReference>
<accession>A0A3P5XP27</accession>
<evidence type="ECO:0000313" key="4">
    <source>
        <dbReference type="Proteomes" id="UP000277498"/>
    </source>
</evidence>
<dbReference type="Pfam" id="PF00892">
    <property type="entry name" value="EamA"/>
    <property type="match status" value="1"/>
</dbReference>
<name>A0A3P5XP27_9RHOB</name>
<dbReference type="AlphaFoldDB" id="A0A3P5XP27"/>
<dbReference type="EMBL" id="UXAW01000090">
    <property type="protein sequence ID" value="VDC32113.1"/>
    <property type="molecule type" value="Genomic_DNA"/>
</dbReference>
<dbReference type="SUPFAM" id="SSF103481">
    <property type="entry name" value="Multidrug resistance efflux transporter EmrE"/>
    <property type="match status" value="2"/>
</dbReference>
<feature type="transmembrane region" description="Helical" evidence="1">
    <location>
        <begin position="200"/>
        <end position="221"/>
    </location>
</feature>
<keyword evidence="1" id="KW-1133">Transmembrane helix</keyword>
<protein>
    <submittedName>
        <fullName evidence="3">EamA-like transporter family protein</fullName>
    </submittedName>
</protein>
<feature type="transmembrane region" description="Helical" evidence="1">
    <location>
        <begin position="291"/>
        <end position="311"/>
    </location>
</feature>
<sequence>MCDVSSTAIPQTVRSGRGPGPGAVSANLICMASMVAWAAGLPAAEYLIPILPSEQIGAIRIALAAAVLLPVWLALDGAAALRNARWPAGLAVGSLIGVAAWFLIIGQSHGGPVTAAVITASMPVVAIALEVLFDGRRLSAALLLGLVLSIVGGVLALDFGAAGAQVGLGALFCFASVLIYTLGSRLTVTAFPELSLTGRTALTLTGAALTMMLIAGGRMVLGGPLPDPALWGWPQVTALAVYAIGGLAICQLLWIVSIDRLGIGLSSLHTNASPFYVMLIMYLGFGAGWNWLQAGAAVLVGIGVLIAQGVVPLRRPR</sequence>
<dbReference type="OrthoDB" id="7685518at2"/>
<feature type="transmembrane region" description="Helical" evidence="1">
    <location>
        <begin position="113"/>
        <end position="133"/>
    </location>
</feature>
<feature type="transmembrane region" description="Helical" evidence="1">
    <location>
        <begin position="24"/>
        <end position="44"/>
    </location>
</feature>
<feature type="transmembrane region" description="Helical" evidence="1">
    <location>
        <begin position="87"/>
        <end position="107"/>
    </location>
</feature>
<reference evidence="3 4" key="1">
    <citation type="submission" date="2018-11" db="EMBL/GenBank/DDBJ databases">
        <authorList>
            <person name="Criscuolo A."/>
        </authorList>
    </citation>
    <scope>NUCLEOTIDE SEQUENCE [LARGE SCALE GENOMIC DNA]</scope>
    <source>
        <strain evidence="3">ACIP111625</strain>
    </source>
</reference>
<feature type="transmembrane region" description="Helical" evidence="1">
    <location>
        <begin position="140"/>
        <end position="162"/>
    </location>
</feature>